<keyword evidence="3" id="KW-0813">Transport</keyword>
<dbReference type="InterPro" id="IPR003715">
    <property type="entry name" value="Poly_export_N"/>
</dbReference>
<evidence type="ECO:0000256" key="4">
    <source>
        <dbReference type="ARBA" id="ARBA00022452"/>
    </source>
</evidence>
<dbReference type="AlphaFoldDB" id="A0A2T6KMI6"/>
<feature type="signal peptide" evidence="16">
    <location>
        <begin position="1"/>
        <end position="20"/>
    </location>
</feature>
<evidence type="ECO:0000256" key="15">
    <source>
        <dbReference type="SAM" id="MobiDB-lite"/>
    </source>
</evidence>
<feature type="chain" id="PRO_5015786513" evidence="16">
    <location>
        <begin position="21"/>
        <end position="444"/>
    </location>
</feature>
<keyword evidence="9" id="KW-0406">Ion transport</keyword>
<evidence type="ECO:0000313" key="20">
    <source>
        <dbReference type="Proteomes" id="UP000244523"/>
    </source>
</evidence>
<accession>A0A2T6KMI6</accession>
<keyword evidence="8" id="KW-0625">Polysaccharide transport</keyword>
<gene>
    <name evidence="19" type="ORF">C8N45_102447</name>
</gene>
<sequence>MRPIVLVLFAWLLTNCGTFYQSPDVKSGPQVAIIPMTAQSVAAANQSGYQPRALPAAFRQTAGTGGNMQGAGALPDLPPAPSPQRPLRANLPPKPDPGPYKIGVGDILQLATPSPDGAIEQLSGLMSPESNQQGFVVQDDGAINIPNVGRIDMAGQNLQEAEAVLFQRLVENQLDPTFSLEIATFNARKVAVGGAVTTPAVVPITLTPLYLSEALAHAGGLRLTDQDTGALRLYRDGTLYQIPVAQYLGSPDLQRLRLLDGDSIHVDAGTDLTRAQAYFEQQISRAEVQQQARELALRNLTTQVALRRDELTEARESFVARDAMGAVRRDHVYLFGEVGVQARYPLPFEQRVTLADALFEAGNGVPIETGDVSQIYVLRRAGSTPVTAWQLDGRDVTNFTLATMFELRPNDLIFVAEQPITRWGRVISQISPSLITTGVTEANK</sequence>
<evidence type="ECO:0000256" key="13">
    <source>
        <dbReference type="ARBA" id="ARBA00023237"/>
    </source>
</evidence>
<evidence type="ECO:0000256" key="6">
    <source>
        <dbReference type="ARBA" id="ARBA00022692"/>
    </source>
</evidence>
<dbReference type="GO" id="GO:0009279">
    <property type="term" value="C:cell outer membrane"/>
    <property type="evidence" value="ECO:0007669"/>
    <property type="project" value="UniProtKB-SubCell"/>
</dbReference>
<comment type="subcellular location">
    <subcellularLocation>
        <location evidence="1">Cell outer membrane</location>
        <topology evidence="1">Multi-pass membrane protein</topology>
    </subcellularLocation>
</comment>
<proteinExistence type="inferred from homology"/>
<evidence type="ECO:0000256" key="3">
    <source>
        <dbReference type="ARBA" id="ARBA00022448"/>
    </source>
</evidence>
<evidence type="ECO:0000256" key="14">
    <source>
        <dbReference type="ARBA" id="ARBA00023288"/>
    </source>
</evidence>
<dbReference type="RefSeq" id="WP_245882590.1">
    <property type="nucleotide sequence ID" value="NZ_QBUD01000002.1"/>
</dbReference>
<dbReference type="EMBL" id="QBUD01000002">
    <property type="protein sequence ID" value="PUB17435.1"/>
    <property type="molecule type" value="Genomic_DNA"/>
</dbReference>
<evidence type="ECO:0000256" key="7">
    <source>
        <dbReference type="ARBA" id="ARBA00022729"/>
    </source>
</evidence>
<name>A0A2T6KMI6_9RHOB</name>
<evidence type="ECO:0000256" key="12">
    <source>
        <dbReference type="ARBA" id="ARBA00023139"/>
    </source>
</evidence>
<protein>
    <submittedName>
        <fullName evidence="19">Polysaccharide export outer membrane protein</fullName>
    </submittedName>
</protein>
<dbReference type="Pfam" id="PF22461">
    <property type="entry name" value="SLBB_2"/>
    <property type="match status" value="1"/>
</dbReference>
<evidence type="ECO:0000256" key="2">
    <source>
        <dbReference type="ARBA" id="ARBA00009450"/>
    </source>
</evidence>
<keyword evidence="6" id="KW-0812">Transmembrane</keyword>
<evidence type="ECO:0000256" key="1">
    <source>
        <dbReference type="ARBA" id="ARBA00004571"/>
    </source>
</evidence>
<evidence type="ECO:0000256" key="11">
    <source>
        <dbReference type="ARBA" id="ARBA00023136"/>
    </source>
</evidence>
<evidence type="ECO:0000259" key="18">
    <source>
        <dbReference type="Pfam" id="PF22461"/>
    </source>
</evidence>
<dbReference type="Gene3D" id="3.10.560.10">
    <property type="entry name" value="Outer membrane lipoprotein wza domain like"/>
    <property type="match status" value="2"/>
</dbReference>
<evidence type="ECO:0000256" key="5">
    <source>
        <dbReference type="ARBA" id="ARBA00022597"/>
    </source>
</evidence>
<feature type="domain" description="SLBB" evidence="18">
    <location>
        <begin position="189"/>
        <end position="266"/>
    </location>
</feature>
<organism evidence="19 20">
    <name type="scientific">Yoonia sediminilitoris</name>
    <dbReference type="NCBI Taxonomy" id="1286148"/>
    <lineage>
        <taxon>Bacteria</taxon>
        <taxon>Pseudomonadati</taxon>
        <taxon>Pseudomonadota</taxon>
        <taxon>Alphaproteobacteria</taxon>
        <taxon>Rhodobacterales</taxon>
        <taxon>Paracoccaceae</taxon>
        <taxon>Yoonia</taxon>
    </lineage>
</organism>
<dbReference type="Proteomes" id="UP000244523">
    <property type="component" value="Unassembled WGS sequence"/>
</dbReference>
<dbReference type="InterPro" id="IPR054765">
    <property type="entry name" value="SLBB_dom"/>
</dbReference>
<dbReference type="GO" id="GO:0046930">
    <property type="term" value="C:pore complex"/>
    <property type="evidence" value="ECO:0007669"/>
    <property type="project" value="UniProtKB-KW"/>
</dbReference>
<feature type="region of interest" description="Disordered" evidence="15">
    <location>
        <begin position="61"/>
        <end position="95"/>
    </location>
</feature>
<evidence type="ECO:0000256" key="9">
    <source>
        <dbReference type="ARBA" id="ARBA00023065"/>
    </source>
</evidence>
<evidence type="ECO:0000256" key="8">
    <source>
        <dbReference type="ARBA" id="ARBA00023047"/>
    </source>
</evidence>
<dbReference type="Pfam" id="PF02563">
    <property type="entry name" value="Poly_export"/>
    <property type="match status" value="1"/>
</dbReference>
<evidence type="ECO:0000256" key="10">
    <source>
        <dbReference type="ARBA" id="ARBA00023114"/>
    </source>
</evidence>
<keyword evidence="4" id="KW-1134">Transmembrane beta strand</keyword>
<keyword evidence="7 16" id="KW-0732">Signal</keyword>
<keyword evidence="10" id="KW-0626">Porin</keyword>
<dbReference type="PANTHER" id="PTHR33619:SF3">
    <property type="entry name" value="POLYSACCHARIDE EXPORT PROTEIN GFCE-RELATED"/>
    <property type="match status" value="1"/>
</dbReference>
<dbReference type="GO" id="GO:0006811">
    <property type="term" value="P:monoatomic ion transport"/>
    <property type="evidence" value="ECO:0007669"/>
    <property type="project" value="UniProtKB-KW"/>
</dbReference>
<feature type="domain" description="Polysaccharide export protein N-terminal" evidence="17">
    <location>
        <begin position="96"/>
        <end position="182"/>
    </location>
</feature>
<dbReference type="Gene3D" id="3.30.1950.10">
    <property type="entry name" value="wza like domain"/>
    <property type="match status" value="1"/>
</dbReference>
<evidence type="ECO:0000259" key="17">
    <source>
        <dbReference type="Pfam" id="PF02563"/>
    </source>
</evidence>
<comment type="caution">
    <text evidence="19">The sequence shown here is derived from an EMBL/GenBank/DDBJ whole genome shotgun (WGS) entry which is preliminary data.</text>
</comment>
<dbReference type="GO" id="GO:0015288">
    <property type="term" value="F:porin activity"/>
    <property type="evidence" value="ECO:0007669"/>
    <property type="project" value="UniProtKB-KW"/>
</dbReference>
<keyword evidence="5" id="KW-0762">Sugar transport</keyword>
<keyword evidence="13" id="KW-0998">Cell outer membrane</keyword>
<comment type="similarity">
    <text evidence="2">Belongs to the BexD/CtrA/VexA family.</text>
</comment>
<evidence type="ECO:0000256" key="16">
    <source>
        <dbReference type="SAM" id="SignalP"/>
    </source>
</evidence>
<keyword evidence="20" id="KW-1185">Reference proteome</keyword>
<reference evidence="19 20" key="1">
    <citation type="submission" date="2018-04" db="EMBL/GenBank/DDBJ databases">
        <title>Genomic Encyclopedia of Archaeal and Bacterial Type Strains, Phase II (KMG-II): from individual species to whole genera.</title>
        <authorList>
            <person name="Goeker M."/>
        </authorList>
    </citation>
    <scope>NUCLEOTIDE SEQUENCE [LARGE SCALE GENOMIC DNA]</scope>
    <source>
        <strain evidence="19 20">DSM 29955</strain>
    </source>
</reference>
<dbReference type="GO" id="GO:0015159">
    <property type="term" value="F:polysaccharide transmembrane transporter activity"/>
    <property type="evidence" value="ECO:0007669"/>
    <property type="project" value="InterPro"/>
</dbReference>
<keyword evidence="14" id="KW-0449">Lipoprotein</keyword>
<evidence type="ECO:0000313" key="19">
    <source>
        <dbReference type="EMBL" id="PUB17435.1"/>
    </source>
</evidence>
<keyword evidence="11" id="KW-0472">Membrane</keyword>
<keyword evidence="12" id="KW-0564">Palmitate</keyword>
<dbReference type="InterPro" id="IPR049712">
    <property type="entry name" value="Poly_export"/>
</dbReference>
<dbReference type="PANTHER" id="PTHR33619">
    <property type="entry name" value="POLYSACCHARIDE EXPORT PROTEIN GFCE-RELATED"/>
    <property type="match status" value="1"/>
</dbReference>